<dbReference type="EMBL" id="GGMS01009774">
    <property type="protein sequence ID" value="MBY78977.1"/>
    <property type="molecule type" value="Transcribed_RNA"/>
</dbReference>
<gene>
    <name evidence="3" type="primary">LOC112687002</name>
    <name evidence="1" type="ORF">g.8068</name>
</gene>
<protein>
    <submittedName>
        <fullName evidence="3">Uncharacterized protein LOC112687002</fullName>
    </submittedName>
</protein>
<dbReference type="RefSeq" id="XP_025415292.1">
    <property type="nucleotide sequence ID" value="XM_025559507.1"/>
</dbReference>
<evidence type="ECO:0000313" key="3">
    <source>
        <dbReference type="RefSeq" id="XP_025415292.1"/>
    </source>
</evidence>
<dbReference type="GeneID" id="112687002"/>
<sequence>MNELMDSRKYVKVKCDWESNIDKMDINDCVVVRLLPPEHETLEFDIIRLIEDTNCYCMNFIKPEDVNDLIVNISCDSEHLINTIFVCSEAKIIELFGKTGEYVSTHIAYYSKELKDFPMNNHSILIEGTECSLKFEQLNKPDFVWIYGVLIYLTEAKQSSNTSVGPINMENVQHLLNPESLTSNASKLLSTLSFRDPKLNTNEFLNTLLKNIETSKLPDSSNKDELMLHYFKLFEKKVEDKLNHITLQLNGFENNIELLNKKFDTLLSALHEKNKL</sequence>
<keyword evidence="2" id="KW-1185">Reference proteome</keyword>
<evidence type="ECO:0000313" key="1">
    <source>
        <dbReference type="EMBL" id="MBY78977.1"/>
    </source>
</evidence>
<name>A0A2S2QMJ7_9HEMI</name>
<reference evidence="1" key="1">
    <citation type="submission" date="2018-04" db="EMBL/GenBank/DDBJ databases">
        <title>Transcriptome assembly of Sipha flava.</title>
        <authorList>
            <person name="Scully E.D."/>
            <person name="Geib S.M."/>
            <person name="Palmer N.A."/>
            <person name="Koch K."/>
            <person name="Bradshaw J."/>
            <person name="Heng-Moss T."/>
            <person name="Sarath G."/>
        </authorList>
    </citation>
    <scope>NUCLEOTIDE SEQUENCE</scope>
</reference>
<accession>A0A2S2QMJ7</accession>
<dbReference type="OrthoDB" id="7880149at2759"/>
<dbReference type="AlphaFoldDB" id="A0A2S2QMJ7"/>
<organism evidence="1">
    <name type="scientific">Sipha flava</name>
    <name type="common">yellow sugarcane aphid</name>
    <dbReference type="NCBI Taxonomy" id="143950"/>
    <lineage>
        <taxon>Eukaryota</taxon>
        <taxon>Metazoa</taxon>
        <taxon>Ecdysozoa</taxon>
        <taxon>Arthropoda</taxon>
        <taxon>Hexapoda</taxon>
        <taxon>Insecta</taxon>
        <taxon>Pterygota</taxon>
        <taxon>Neoptera</taxon>
        <taxon>Paraneoptera</taxon>
        <taxon>Hemiptera</taxon>
        <taxon>Sternorrhyncha</taxon>
        <taxon>Aphidomorpha</taxon>
        <taxon>Aphidoidea</taxon>
        <taxon>Aphididae</taxon>
        <taxon>Sipha</taxon>
    </lineage>
</organism>
<dbReference type="Proteomes" id="UP000694846">
    <property type="component" value="Unplaced"/>
</dbReference>
<reference evidence="3" key="2">
    <citation type="submission" date="2025-04" db="UniProtKB">
        <authorList>
            <consortium name="RefSeq"/>
        </authorList>
    </citation>
    <scope>IDENTIFICATION</scope>
    <source>
        <tissue evidence="3">Whole body</tissue>
    </source>
</reference>
<evidence type="ECO:0000313" key="2">
    <source>
        <dbReference type="Proteomes" id="UP000694846"/>
    </source>
</evidence>
<proteinExistence type="predicted"/>